<gene>
    <name evidence="1" type="ORF">GCM10023116_43310</name>
</gene>
<name>A0ABP8V834_9GAMM</name>
<keyword evidence="2" id="KW-1185">Reference proteome</keyword>
<sequence>MNLSVFYSRAVEIADMAASINGSDECRSRIEWGYCSETGTLSVQVFSKLTGNLFFERKIVADKIGSDYRIAGLLSDLRQLRTEEAA</sequence>
<protein>
    <submittedName>
        <fullName evidence="1">Uncharacterized protein</fullName>
    </submittedName>
</protein>
<accession>A0ABP8V834</accession>
<comment type="caution">
    <text evidence="1">The sequence shown here is derived from an EMBL/GenBank/DDBJ whole genome shotgun (WGS) entry which is preliminary data.</text>
</comment>
<evidence type="ECO:0000313" key="2">
    <source>
        <dbReference type="Proteomes" id="UP001500604"/>
    </source>
</evidence>
<dbReference type="Proteomes" id="UP001500604">
    <property type="component" value="Unassembled WGS sequence"/>
</dbReference>
<dbReference type="RefSeq" id="WP_345198538.1">
    <property type="nucleotide sequence ID" value="NZ_BAABFL010000468.1"/>
</dbReference>
<proteinExistence type="predicted"/>
<reference evidence="2" key="1">
    <citation type="journal article" date="2019" name="Int. J. Syst. Evol. Microbiol.">
        <title>The Global Catalogue of Microorganisms (GCM) 10K type strain sequencing project: providing services to taxonomists for standard genome sequencing and annotation.</title>
        <authorList>
            <consortium name="The Broad Institute Genomics Platform"/>
            <consortium name="The Broad Institute Genome Sequencing Center for Infectious Disease"/>
            <person name="Wu L."/>
            <person name="Ma J."/>
        </authorList>
    </citation>
    <scope>NUCLEOTIDE SEQUENCE [LARGE SCALE GENOMIC DNA]</scope>
    <source>
        <strain evidence="2">JCM 17805</strain>
    </source>
</reference>
<evidence type="ECO:0000313" key="1">
    <source>
        <dbReference type="EMBL" id="GAA4652047.1"/>
    </source>
</evidence>
<dbReference type="EMBL" id="BAABFL010000468">
    <property type="protein sequence ID" value="GAA4652047.1"/>
    <property type="molecule type" value="Genomic_DNA"/>
</dbReference>
<organism evidence="1 2">
    <name type="scientific">Kistimonas scapharcae</name>
    <dbReference type="NCBI Taxonomy" id="1036133"/>
    <lineage>
        <taxon>Bacteria</taxon>
        <taxon>Pseudomonadati</taxon>
        <taxon>Pseudomonadota</taxon>
        <taxon>Gammaproteobacteria</taxon>
        <taxon>Oceanospirillales</taxon>
        <taxon>Endozoicomonadaceae</taxon>
        <taxon>Kistimonas</taxon>
    </lineage>
</organism>